<dbReference type="InterPro" id="IPR052135">
    <property type="entry name" value="TNFRSF5"/>
</dbReference>
<reference evidence="4 5" key="1">
    <citation type="journal article" date="2007" name="Nature">
        <title>The medaka draft genome and insights into vertebrate genome evolution.</title>
        <authorList>
            <person name="Kasahara M."/>
            <person name="Naruse K."/>
            <person name="Sasaki S."/>
            <person name="Nakatani Y."/>
            <person name="Qu W."/>
            <person name="Ahsan B."/>
            <person name="Yamada T."/>
            <person name="Nagayasu Y."/>
            <person name="Doi K."/>
            <person name="Kasai Y."/>
            <person name="Jindo T."/>
            <person name="Kobayashi D."/>
            <person name="Shimada A."/>
            <person name="Toyoda A."/>
            <person name="Kuroki Y."/>
            <person name="Fujiyama A."/>
            <person name="Sasaki T."/>
            <person name="Shimizu A."/>
            <person name="Asakawa S."/>
            <person name="Shimizu N."/>
            <person name="Hashimoto S."/>
            <person name="Yang J."/>
            <person name="Lee Y."/>
            <person name="Matsushima K."/>
            <person name="Sugano S."/>
            <person name="Sakaizumi M."/>
            <person name="Narita T."/>
            <person name="Ohishi K."/>
            <person name="Haga S."/>
            <person name="Ohta F."/>
            <person name="Nomoto H."/>
            <person name="Nogata K."/>
            <person name="Morishita T."/>
            <person name="Endo T."/>
            <person name="Shin-I T."/>
            <person name="Takeda H."/>
            <person name="Morishita S."/>
            <person name="Kohara Y."/>
        </authorList>
    </citation>
    <scope>NUCLEOTIDE SEQUENCE [LARGE SCALE GENOMIC DNA]</scope>
    <source>
        <strain evidence="4 5">Hd-rR</strain>
    </source>
</reference>
<dbReference type="Bgee" id="ENSORLG00000028634">
    <property type="expression patterns" value="Expressed in pharyngeal gill and 10 other cell types or tissues"/>
</dbReference>
<name>A0A3B3I3E7_ORYLA</name>
<keyword evidence="5" id="KW-1185">Reference proteome</keyword>
<evidence type="ECO:0000313" key="4">
    <source>
        <dbReference type="Ensembl" id="ENSORLP00000038571.1"/>
    </source>
</evidence>
<proteinExistence type="predicted"/>
<evidence type="ECO:0000256" key="2">
    <source>
        <dbReference type="SAM" id="Phobius"/>
    </source>
</evidence>
<accession>A0A3B3I3E7</accession>
<feature type="transmembrane region" description="Helical" evidence="2">
    <location>
        <begin position="173"/>
        <end position="196"/>
    </location>
</feature>
<dbReference type="PROSITE" id="PS00652">
    <property type="entry name" value="TNFR_NGFR_1"/>
    <property type="match status" value="1"/>
</dbReference>
<dbReference type="Gene3D" id="2.10.50.10">
    <property type="entry name" value="Tumor Necrosis Factor Receptor, subunit A, domain 2"/>
    <property type="match status" value="3"/>
</dbReference>
<dbReference type="STRING" id="8090.ENSORLP00000038571"/>
<feature type="repeat" description="TNFR-Cys" evidence="1">
    <location>
        <begin position="39"/>
        <end position="81"/>
    </location>
</feature>
<dbReference type="GO" id="GO:0006955">
    <property type="term" value="P:immune response"/>
    <property type="evidence" value="ECO:0007669"/>
    <property type="project" value="InterPro"/>
</dbReference>
<gene>
    <name evidence="4" type="primary">LOC105355953</name>
</gene>
<dbReference type="PRINTS" id="PR01680">
    <property type="entry name" value="TNFACTORR6"/>
</dbReference>
<comment type="caution">
    <text evidence="1">Lacks conserved residue(s) required for the propagation of feature annotation.</text>
</comment>
<dbReference type="SMART" id="SM00208">
    <property type="entry name" value="TNFR"/>
    <property type="match status" value="4"/>
</dbReference>
<keyword evidence="2" id="KW-0812">Transmembrane</keyword>
<sequence length="316" mass="35475">MSCPTEDLYYNNGICCDRCLAGTYVQTECDKQQKTKCDVCKHGTYTATRNHVSKCITCKKCSSKSHLKEESACTAERDTVCVCVRGYYCSNPDCDHCRSVTSCSQGTGVKVLATRINDTICQMCEKGTYSNVTDFYSPCKAHTRCEDIGRQLLTPGTKERDAVCGDLRTHCSWMLPAGLWSGLVLTLLIVAAFIFWKARRRSFRAAVRCSVPVKKLKSDPPPPVIPPELPSHCQETCPVIDCKIKILNPGKNFQTHQFSSFLHSFRPNPYSSPASPYPLHLVLQTESYRLCPNPHPKGKSNRYECYTTIYESTVFL</sequence>
<keyword evidence="2" id="KW-1133">Transmembrane helix</keyword>
<organism evidence="4 5">
    <name type="scientific">Oryzias latipes</name>
    <name type="common">Japanese rice fish</name>
    <name type="synonym">Japanese killifish</name>
    <dbReference type="NCBI Taxonomy" id="8090"/>
    <lineage>
        <taxon>Eukaryota</taxon>
        <taxon>Metazoa</taxon>
        <taxon>Chordata</taxon>
        <taxon>Craniata</taxon>
        <taxon>Vertebrata</taxon>
        <taxon>Euteleostomi</taxon>
        <taxon>Actinopterygii</taxon>
        <taxon>Neopterygii</taxon>
        <taxon>Teleostei</taxon>
        <taxon>Neoteleostei</taxon>
        <taxon>Acanthomorphata</taxon>
        <taxon>Ovalentaria</taxon>
        <taxon>Atherinomorphae</taxon>
        <taxon>Beloniformes</taxon>
        <taxon>Adrianichthyidae</taxon>
        <taxon>Oryziinae</taxon>
        <taxon>Oryzias</taxon>
    </lineage>
</organism>
<dbReference type="Proteomes" id="UP000001038">
    <property type="component" value="Chromosome 16"/>
</dbReference>
<dbReference type="InterPro" id="IPR001368">
    <property type="entry name" value="TNFR/NGFR_Cys_rich_reg"/>
</dbReference>
<dbReference type="InterPro" id="IPR008063">
    <property type="entry name" value="Fas_rcpt"/>
</dbReference>
<evidence type="ECO:0000256" key="1">
    <source>
        <dbReference type="PROSITE-ProRule" id="PRU00206"/>
    </source>
</evidence>
<dbReference type="PANTHER" id="PTHR46875">
    <property type="entry name" value="TUMOR NECROSIS FACTOR RECEPTOR SUPERFAMILY MEMBER 5"/>
    <property type="match status" value="1"/>
</dbReference>
<keyword evidence="2" id="KW-0472">Membrane</keyword>
<dbReference type="GO" id="GO:0035631">
    <property type="term" value="C:CD40 receptor complex"/>
    <property type="evidence" value="ECO:0000318"/>
    <property type="project" value="GO_Central"/>
</dbReference>
<dbReference type="GO" id="GO:0009897">
    <property type="term" value="C:external side of plasma membrane"/>
    <property type="evidence" value="ECO:0000318"/>
    <property type="project" value="GO_Central"/>
</dbReference>
<dbReference type="GeneTree" id="ENSGT00950000183126"/>
<dbReference type="InParanoid" id="A0A3B3I3E7"/>
<evidence type="ECO:0000313" key="5">
    <source>
        <dbReference type="Proteomes" id="UP000001038"/>
    </source>
</evidence>
<feature type="domain" description="TNFR-Cys" evidence="3">
    <location>
        <begin position="39"/>
        <end position="81"/>
    </location>
</feature>
<protein>
    <recommendedName>
        <fullName evidence="3">TNFR-Cys domain-containing protein</fullName>
    </recommendedName>
</protein>
<feature type="disulfide bond" evidence="1">
    <location>
        <begin position="40"/>
        <end position="55"/>
    </location>
</feature>
<dbReference type="PROSITE" id="PS50050">
    <property type="entry name" value="TNFR_NGFR_2"/>
    <property type="match status" value="1"/>
</dbReference>
<reference evidence="4" key="2">
    <citation type="submission" date="2025-08" db="UniProtKB">
        <authorList>
            <consortium name="Ensembl"/>
        </authorList>
    </citation>
    <scope>IDENTIFICATION</scope>
    <source>
        <strain evidence="4">Hd-rR</strain>
    </source>
</reference>
<dbReference type="AlphaFoldDB" id="A0A3B3I3E7"/>
<dbReference type="GO" id="GO:0006915">
    <property type="term" value="P:apoptotic process"/>
    <property type="evidence" value="ECO:0007669"/>
    <property type="project" value="InterPro"/>
</dbReference>
<keyword evidence="1" id="KW-1015">Disulfide bond</keyword>
<dbReference type="Ensembl" id="ENSORLT00000032607.1">
    <property type="protein sequence ID" value="ENSORLP00000038571.1"/>
    <property type="gene ID" value="ENSORLG00000028634.1"/>
</dbReference>
<dbReference type="GO" id="GO:0004888">
    <property type="term" value="F:transmembrane signaling receptor activity"/>
    <property type="evidence" value="ECO:0007669"/>
    <property type="project" value="InterPro"/>
</dbReference>
<dbReference type="SUPFAM" id="SSF57586">
    <property type="entry name" value="TNF receptor-like"/>
    <property type="match status" value="3"/>
</dbReference>
<dbReference type="GO" id="GO:0002768">
    <property type="term" value="P:immune response-regulating cell surface receptor signaling pathway"/>
    <property type="evidence" value="ECO:0000318"/>
    <property type="project" value="GO_Central"/>
</dbReference>
<dbReference type="PANTHER" id="PTHR46875:SF2">
    <property type="entry name" value="TUMOR NECROSIS FACTOR RECEPTOR SUPERFAMILY MEMBER 5-LIKE ISOFORM X1"/>
    <property type="match status" value="1"/>
</dbReference>
<reference evidence="4" key="3">
    <citation type="submission" date="2025-09" db="UniProtKB">
        <authorList>
            <consortium name="Ensembl"/>
        </authorList>
    </citation>
    <scope>IDENTIFICATION</scope>
    <source>
        <strain evidence="4">Hd-rR</strain>
    </source>
</reference>
<evidence type="ECO:0000259" key="3">
    <source>
        <dbReference type="PROSITE" id="PS50050"/>
    </source>
</evidence>
<dbReference type="Pfam" id="PF00020">
    <property type="entry name" value="TNFR_c6"/>
    <property type="match status" value="2"/>
</dbReference>